<evidence type="ECO:0000256" key="1">
    <source>
        <dbReference type="SAM" id="MobiDB-lite"/>
    </source>
</evidence>
<feature type="region of interest" description="Disordered" evidence="1">
    <location>
        <begin position="205"/>
        <end position="257"/>
    </location>
</feature>
<dbReference type="GeneID" id="54297112"/>
<feature type="region of interest" description="Disordered" evidence="1">
    <location>
        <begin position="975"/>
        <end position="1027"/>
    </location>
</feature>
<evidence type="ECO:0000313" key="3">
    <source>
        <dbReference type="EMBL" id="KAF2146447.1"/>
    </source>
</evidence>
<evidence type="ECO:0008006" key="5">
    <source>
        <dbReference type="Google" id="ProtNLM"/>
    </source>
</evidence>
<organism evidence="3 4">
    <name type="scientific">Aplosporella prunicola CBS 121167</name>
    <dbReference type="NCBI Taxonomy" id="1176127"/>
    <lineage>
        <taxon>Eukaryota</taxon>
        <taxon>Fungi</taxon>
        <taxon>Dikarya</taxon>
        <taxon>Ascomycota</taxon>
        <taxon>Pezizomycotina</taxon>
        <taxon>Dothideomycetes</taxon>
        <taxon>Dothideomycetes incertae sedis</taxon>
        <taxon>Botryosphaeriales</taxon>
        <taxon>Aplosporellaceae</taxon>
        <taxon>Aplosporella</taxon>
    </lineage>
</organism>
<accession>A0A6A6BUG0</accession>
<dbReference type="Proteomes" id="UP000799438">
    <property type="component" value="Unassembled WGS sequence"/>
</dbReference>
<feature type="region of interest" description="Disordered" evidence="1">
    <location>
        <begin position="928"/>
        <end position="956"/>
    </location>
</feature>
<keyword evidence="2" id="KW-0472">Membrane</keyword>
<feature type="region of interest" description="Disordered" evidence="1">
    <location>
        <begin position="420"/>
        <end position="441"/>
    </location>
</feature>
<keyword evidence="4" id="KW-1185">Reference proteome</keyword>
<feature type="region of interest" description="Disordered" evidence="1">
    <location>
        <begin position="512"/>
        <end position="594"/>
    </location>
</feature>
<feature type="transmembrane region" description="Helical" evidence="2">
    <location>
        <begin position="805"/>
        <end position="828"/>
    </location>
</feature>
<dbReference type="EMBL" id="ML995475">
    <property type="protein sequence ID" value="KAF2146447.1"/>
    <property type="molecule type" value="Genomic_DNA"/>
</dbReference>
<keyword evidence="2" id="KW-0812">Transmembrane</keyword>
<sequence>MATLHVPNTFNNIDSKTENLDDPKAQRITRFPAAADFRSPKQPPSTSDSWGNESVPPPYNNIDPTDVASYQAQATRDWAYDASRIAARNALQKRFSIGNTARQKSKKKPKQQTTITVDTSCLAHQGEVPRQIFPQAGKEDAVIYINEADMTSSEERDAWSKSKWMRKLGFGGKKEESERIAPVYELQSQPDRTPLPYDNGFRFKTKTLRANPPPQALPVPTSLPVPSSPTLEAANQPNPSRLSLSDISPSDRPITIGLSVSPEQASEYQASPDPGSAHPNTYLDTNRRMSIGGASVDTPTIVVTPAQENSGWLLPPNNGLHAPRPASSVYSRGTNCFTLYNNLNLKDAPPVPALPPHMFAHKESPREMTREFDVPEHRRTPGGYGIQGSPQYSPSIEDTPKRKRIMSGQTEGTMFEEDMTPTSAKTEVRGPNGLYVDTNIPPTPRRSQGWWNVITTPFAMTPNRWKFSPSSEASTPDVPMVPAAASFSGVQRQQSLKPRTLASPDARFSVATWERNSPDSTPRMHDDLGIYRAPDFSSSPSPPTEDFHDDADNQGSGKAQGSGSGQGPVAGMQGSAAAKADSPPPATIKSNQNSPHNVYIVNNYSHTQNIQQSEGTITRSGTLKSTDTIPVLGVASLGTVLSARAVHEPHNPNAQYLSSGRTAALETATPPMVSAERRPSAPHDISVPYFAPPPNYLHPEYPQQAYTQHGYPQHGYSQHSAHDYQHHGYQHYAADAPPSPRGGTRRPFPKDGRIHEYEKPVKPAKPARQKGAGGYWSLAKFFRGNKTGQASQVATNPTKKRRRRWCCWCCLLFLILLVIMAVLLGILIPRMHHNETADVQSQWLNLTGYPPIPTGVATIARPNNNHAESGCVSPQTMWSCDVPKEEQAGLAPNDPSQPNFKLQIQFVNGTVSDVSALQPKKAVVRRANAPTADPAMPDLEDQAFLGNTTDGNSKPFVGEETPFFISFLTGDHVSSRRVKRANDDDSSPTTSETSSTTRRSSSATSSTRHASSKTASSTAAATSSSSGNLASFIPAPDIASDGTAAAANIFPFPENQRLRLYNRGQADEHYGFYTYYDRSIFLKNNIASNSSDTGELVSDQNGGSAKDAARVRCTWRQTRYLVQIWTNSESSKPLLLSASTATSTASASSATSTAQPATDFSRPGSFPYPVTITLDRHGGNITEKSIYCYGMDDDTKILKDQVKFQLENRNFGGSLVNPAQGPFGGVNVSIADGGPGGIDGGTGGCGCQWRNWETR</sequence>
<dbReference type="OrthoDB" id="10259622at2759"/>
<protein>
    <recommendedName>
        <fullName evidence="5">Glycoprotease family protein</fullName>
    </recommendedName>
</protein>
<feature type="compositionally biased region" description="Low complexity" evidence="1">
    <location>
        <begin position="987"/>
        <end position="1026"/>
    </location>
</feature>
<gene>
    <name evidence="3" type="ORF">K452DRAFT_282617</name>
</gene>
<feature type="compositionally biased region" description="Pro residues" evidence="1">
    <location>
        <begin position="211"/>
        <end position="227"/>
    </location>
</feature>
<feature type="region of interest" description="Disordered" evidence="1">
    <location>
        <begin position="375"/>
        <end position="402"/>
    </location>
</feature>
<name>A0A6A6BUG0_9PEZI</name>
<feature type="compositionally biased region" description="Polar residues" evidence="1">
    <location>
        <begin position="233"/>
        <end position="248"/>
    </location>
</feature>
<reference evidence="3" key="1">
    <citation type="journal article" date="2020" name="Stud. Mycol.">
        <title>101 Dothideomycetes genomes: a test case for predicting lifestyles and emergence of pathogens.</title>
        <authorList>
            <person name="Haridas S."/>
            <person name="Albert R."/>
            <person name="Binder M."/>
            <person name="Bloem J."/>
            <person name="Labutti K."/>
            <person name="Salamov A."/>
            <person name="Andreopoulos B."/>
            <person name="Baker S."/>
            <person name="Barry K."/>
            <person name="Bills G."/>
            <person name="Bluhm B."/>
            <person name="Cannon C."/>
            <person name="Castanera R."/>
            <person name="Culley D."/>
            <person name="Daum C."/>
            <person name="Ezra D."/>
            <person name="Gonzalez J."/>
            <person name="Henrissat B."/>
            <person name="Kuo A."/>
            <person name="Liang C."/>
            <person name="Lipzen A."/>
            <person name="Lutzoni F."/>
            <person name="Magnuson J."/>
            <person name="Mondo S."/>
            <person name="Nolan M."/>
            <person name="Ohm R."/>
            <person name="Pangilinan J."/>
            <person name="Park H.-J."/>
            <person name="Ramirez L."/>
            <person name="Alfaro M."/>
            <person name="Sun H."/>
            <person name="Tritt A."/>
            <person name="Yoshinaga Y."/>
            <person name="Zwiers L.-H."/>
            <person name="Turgeon B."/>
            <person name="Goodwin S."/>
            <person name="Spatafora J."/>
            <person name="Crous P."/>
            <person name="Grigoriev I."/>
        </authorList>
    </citation>
    <scope>NUCLEOTIDE SEQUENCE</scope>
    <source>
        <strain evidence="3">CBS 121167</strain>
    </source>
</reference>
<proteinExistence type="predicted"/>
<dbReference type="RefSeq" id="XP_033402156.1">
    <property type="nucleotide sequence ID" value="XM_033539616.1"/>
</dbReference>
<dbReference type="AlphaFoldDB" id="A0A6A6BUG0"/>
<evidence type="ECO:0000256" key="2">
    <source>
        <dbReference type="SAM" id="Phobius"/>
    </source>
</evidence>
<feature type="compositionally biased region" description="Gly residues" evidence="1">
    <location>
        <begin position="558"/>
        <end position="568"/>
    </location>
</feature>
<feature type="compositionally biased region" description="Basic and acidic residues" evidence="1">
    <location>
        <begin position="15"/>
        <end position="25"/>
    </location>
</feature>
<feature type="region of interest" description="Disordered" evidence="1">
    <location>
        <begin position="1"/>
        <end position="65"/>
    </location>
</feature>
<keyword evidence="2" id="KW-1133">Transmembrane helix</keyword>
<evidence type="ECO:0000313" key="4">
    <source>
        <dbReference type="Proteomes" id="UP000799438"/>
    </source>
</evidence>
<feature type="compositionally biased region" description="Polar residues" evidence="1">
    <location>
        <begin position="1"/>
        <end position="14"/>
    </location>
</feature>